<dbReference type="InterPro" id="IPR036986">
    <property type="entry name" value="S4_RNA-bd_sf"/>
</dbReference>
<dbReference type="InterPro" id="IPR013845">
    <property type="entry name" value="Ribosomal_eS4_central_region"/>
</dbReference>
<dbReference type="InterPro" id="IPR041982">
    <property type="entry name" value="Ribosomal_eS4_KOW"/>
</dbReference>
<name>T1A7Z2_9ZZZZ</name>
<evidence type="ECO:0000256" key="3">
    <source>
        <dbReference type="ARBA" id="ARBA00022884"/>
    </source>
</evidence>
<dbReference type="HAMAP" id="MF_00485">
    <property type="entry name" value="Ribosomal_eS4"/>
    <property type="match status" value="1"/>
</dbReference>
<comment type="similarity">
    <text evidence="1">Belongs to the eukaryotic ribosomal protein eS4 family.</text>
</comment>
<accession>T1A7Z2</accession>
<dbReference type="Pfam" id="PF00900">
    <property type="entry name" value="Ribosomal_S4e"/>
    <property type="match status" value="1"/>
</dbReference>
<dbReference type="InterPro" id="IPR005824">
    <property type="entry name" value="KOW"/>
</dbReference>
<proteinExistence type="inferred from homology"/>
<dbReference type="CDD" id="cd06087">
    <property type="entry name" value="KOW_RPS4"/>
    <property type="match status" value="1"/>
</dbReference>
<dbReference type="GO" id="GO:0006412">
    <property type="term" value="P:translation"/>
    <property type="evidence" value="ECO:0007669"/>
    <property type="project" value="InterPro"/>
</dbReference>
<dbReference type="SUPFAM" id="SSF55174">
    <property type="entry name" value="Alpha-L RNA-binding motif"/>
    <property type="match status" value="1"/>
</dbReference>
<dbReference type="PANTHER" id="PTHR11581">
    <property type="entry name" value="30S/40S RIBOSOMAL PROTEIN S4"/>
    <property type="match status" value="1"/>
</dbReference>
<evidence type="ECO:0000256" key="4">
    <source>
        <dbReference type="ARBA" id="ARBA00022980"/>
    </source>
</evidence>
<comment type="caution">
    <text evidence="7">The sequence shown here is derived from an EMBL/GenBank/DDBJ whole genome shotgun (WGS) entry which is preliminary data.</text>
</comment>
<keyword evidence="3" id="KW-0694">RNA-binding</keyword>
<dbReference type="PIRSF" id="PIRSF002116">
    <property type="entry name" value="Ribosomal_S4"/>
    <property type="match status" value="1"/>
</dbReference>
<dbReference type="SMART" id="SM00739">
    <property type="entry name" value="KOW"/>
    <property type="match status" value="1"/>
</dbReference>
<keyword evidence="2" id="KW-0699">rRNA-binding</keyword>
<dbReference type="AlphaFoldDB" id="T1A7Z2"/>
<protein>
    <submittedName>
        <fullName evidence="7">30S ribosomal protein S4e</fullName>
    </submittedName>
</protein>
<evidence type="ECO:0000259" key="6">
    <source>
        <dbReference type="SMART" id="SM00739"/>
    </source>
</evidence>
<gene>
    <name evidence="7" type="ORF">B1B_10471</name>
</gene>
<feature type="domain" description="KOW" evidence="6">
    <location>
        <begin position="169"/>
        <end position="196"/>
    </location>
</feature>
<reference evidence="7" key="2">
    <citation type="journal article" date="2014" name="ISME J.">
        <title>Microbial stratification in low pH oxic and suboxic macroscopic growths along an acid mine drainage.</title>
        <authorList>
            <person name="Mendez-Garcia C."/>
            <person name="Mesa V."/>
            <person name="Sprenger R.R."/>
            <person name="Richter M."/>
            <person name="Diez M.S."/>
            <person name="Solano J."/>
            <person name="Bargiela R."/>
            <person name="Golyshina O.V."/>
            <person name="Manteca A."/>
            <person name="Ramos J.L."/>
            <person name="Gallego J.R."/>
            <person name="Llorente I."/>
            <person name="Martins Dos Santos V.A."/>
            <person name="Jensen O.N."/>
            <person name="Pelaez A.I."/>
            <person name="Sanchez J."/>
            <person name="Ferrer M."/>
        </authorList>
    </citation>
    <scope>NUCLEOTIDE SEQUENCE</scope>
</reference>
<evidence type="ECO:0000256" key="5">
    <source>
        <dbReference type="ARBA" id="ARBA00023274"/>
    </source>
</evidence>
<dbReference type="PROSITE" id="PS50889">
    <property type="entry name" value="S4"/>
    <property type="match status" value="1"/>
</dbReference>
<sequence>MITRTKRQMLPRVVKVARKEYFWGASTRPGRHSTESSVPLLHVLRDYLHLGDKEREITRILNSGFVLVDGKKVKDRRIGVGFMDLVTIVPTAQSYRVLYDRRGRLVLRNESEKFAGVKYLRVRNKRTISDGKIQLSFHDGQNTISDADLTPGDVVTVKLPEKKFQEILKMQPGSRVFITGGSHVGETATVKKIEVKKSSSANLVEMEEGFETISDYVFVIGSSKSFYELAGKVVS</sequence>
<evidence type="ECO:0000313" key="7">
    <source>
        <dbReference type="EMBL" id="EQD52968.1"/>
    </source>
</evidence>
<dbReference type="InterPro" id="IPR000876">
    <property type="entry name" value="Ribosomal_eS4"/>
</dbReference>
<dbReference type="NCBIfam" id="NF003312">
    <property type="entry name" value="PRK04313.1"/>
    <property type="match status" value="1"/>
</dbReference>
<evidence type="ECO:0000256" key="1">
    <source>
        <dbReference type="ARBA" id="ARBA00007500"/>
    </source>
</evidence>
<dbReference type="InterPro" id="IPR038237">
    <property type="entry name" value="Ribosomal_eS4_central_sf"/>
</dbReference>
<dbReference type="Gene3D" id="2.40.50.740">
    <property type="match status" value="1"/>
</dbReference>
<dbReference type="PANTHER" id="PTHR11581:SF0">
    <property type="entry name" value="SMALL RIBOSOMAL SUBUNIT PROTEIN ES4"/>
    <property type="match status" value="1"/>
</dbReference>
<dbReference type="Gene3D" id="2.30.30.30">
    <property type="match status" value="1"/>
</dbReference>
<evidence type="ECO:0000256" key="2">
    <source>
        <dbReference type="ARBA" id="ARBA00022730"/>
    </source>
</evidence>
<organism evidence="7">
    <name type="scientific">mine drainage metagenome</name>
    <dbReference type="NCBI Taxonomy" id="410659"/>
    <lineage>
        <taxon>unclassified sequences</taxon>
        <taxon>metagenomes</taxon>
        <taxon>ecological metagenomes</taxon>
    </lineage>
</organism>
<reference evidence="7" key="1">
    <citation type="submission" date="2013-08" db="EMBL/GenBank/DDBJ databases">
        <authorList>
            <person name="Mendez C."/>
            <person name="Richter M."/>
            <person name="Ferrer M."/>
            <person name="Sanchez J."/>
        </authorList>
    </citation>
    <scope>NUCLEOTIDE SEQUENCE</scope>
</reference>
<dbReference type="GO" id="GO:0019843">
    <property type="term" value="F:rRNA binding"/>
    <property type="evidence" value="ECO:0007669"/>
    <property type="project" value="UniProtKB-KW"/>
</dbReference>
<dbReference type="InterPro" id="IPR014722">
    <property type="entry name" value="Rib_uL2_dom2"/>
</dbReference>
<keyword evidence="5" id="KW-0687">Ribonucleoprotein</keyword>
<dbReference type="GO" id="GO:0003735">
    <property type="term" value="F:structural constituent of ribosome"/>
    <property type="evidence" value="ECO:0007669"/>
    <property type="project" value="InterPro"/>
</dbReference>
<dbReference type="CDD" id="cd00165">
    <property type="entry name" value="S4"/>
    <property type="match status" value="1"/>
</dbReference>
<dbReference type="Gene3D" id="3.10.290.10">
    <property type="entry name" value="RNA-binding S4 domain"/>
    <property type="match status" value="1"/>
</dbReference>
<dbReference type="EMBL" id="AUZY01006859">
    <property type="protein sequence ID" value="EQD52968.1"/>
    <property type="molecule type" value="Genomic_DNA"/>
</dbReference>
<keyword evidence="4 7" id="KW-0689">Ribosomal protein</keyword>
<dbReference type="GO" id="GO:0022627">
    <property type="term" value="C:cytosolic small ribosomal subunit"/>
    <property type="evidence" value="ECO:0007669"/>
    <property type="project" value="TreeGrafter"/>
</dbReference>